<feature type="signal peptide" evidence="1">
    <location>
        <begin position="1"/>
        <end position="34"/>
    </location>
</feature>
<name>A0ABV8LVX3_9ACTN</name>
<protein>
    <recommendedName>
        <fullName evidence="4">Secreted protein</fullName>
    </recommendedName>
</protein>
<evidence type="ECO:0000256" key="1">
    <source>
        <dbReference type="SAM" id="SignalP"/>
    </source>
</evidence>
<reference evidence="3" key="1">
    <citation type="journal article" date="2019" name="Int. J. Syst. Evol. Microbiol.">
        <title>The Global Catalogue of Microorganisms (GCM) 10K type strain sequencing project: providing services to taxonomists for standard genome sequencing and annotation.</title>
        <authorList>
            <consortium name="The Broad Institute Genomics Platform"/>
            <consortium name="The Broad Institute Genome Sequencing Center for Infectious Disease"/>
            <person name="Wu L."/>
            <person name="Ma J."/>
        </authorList>
    </citation>
    <scope>NUCLEOTIDE SEQUENCE [LARGE SCALE GENOMIC DNA]</scope>
    <source>
        <strain evidence="3">CGMCC 4.7289</strain>
    </source>
</reference>
<keyword evidence="3" id="KW-1185">Reference proteome</keyword>
<feature type="chain" id="PRO_5046870888" description="Secreted protein" evidence="1">
    <location>
        <begin position="35"/>
        <end position="183"/>
    </location>
</feature>
<organism evidence="2 3">
    <name type="scientific">Hamadaea flava</name>
    <dbReference type="NCBI Taxonomy" id="1742688"/>
    <lineage>
        <taxon>Bacteria</taxon>
        <taxon>Bacillati</taxon>
        <taxon>Actinomycetota</taxon>
        <taxon>Actinomycetes</taxon>
        <taxon>Micromonosporales</taxon>
        <taxon>Micromonosporaceae</taxon>
        <taxon>Hamadaea</taxon>
    </lineage>
</organism>
<dbReference type="EMBL" id="JBHSAY010000020">
    <property type="protein sequence ID" value="MFC4135135.1"/>
    <property type="molecule type" value="Genomic_DNA"/>
</dbReference>
<sequence length="183" mass="19896">MKLHRRLVARVAALIMGLTAATVGLVAAPPAAYAASCQTDAHVYFIYYGSLYVKTEYDPVDGGTYDFHLYYNTSYTFQLGGNGIEPSTTPRWEAFRPDNGYVGSNESSTASGNCVSNQKSFSVSAGPGEVFTYKANYVKGNHDGEVRGQAHFRLFFDTAPPVSDPDPDPNDPCPGVRICPIEY</sequence>
<keyword evidence="1" id="KW-0732">Signal</keyword>
<dbReference type="RefSeq" id="WP_253763015.1">
    <property type="nucleotide sequence ID" value="NZ_JAMZDZ010000001.1"/>
</dbReference>
<evidence type="ECO:0000313" key="3">
    <source>
        <dbReference type="Proteomes" id="UP001595816"/>
    </source>
</evidence>
<proteinExistence type="predicted"/>
<dbReference type="Proteomes" id="UP001595816">
    <property type="component" value="Unassembled WGS sequence"/>
</dbReference>
<evidence type="ECO:0008006" key="4">
    <source>
        <dbReference type="Google" id="ProtNLM"/>
    </source>
</evidence>
<evidence type="ECO:0000313" key="2">
    <source>
        <dbReference type="EMBL" id="MFC4135135.1"/>
    </source>
</evidence>
<accession>A0ABV8LVX3</accession>
<comment type="caution">
    <text evidence="2">The sequence shown here is derived from an EMBL/GenBank/DDBJ whole genome shotgun (WGS) entry which is preliminary data.</text>
</comment>
<gene>
    <name evidence="2" type="ORF">ACFOZ4_31370</name>
</gene>